<keyword evidence="6" id="KW-1185">Reference proteome</keyword>
<dbReference type="Gene3D" id="1.20.120.530">
    <property type="entry name" value="GntR ligand-binding domain-like"/>
    <property type="match status" value="1"/>
</dbReference>
<dbReference type="GO" id="GO:0003700">
    <property type="term" value="F:DNA-binding transcription factor activity"/>
    <property type="evidence" value="ECO:0007669"/>
    <property type="project" value="InterPro"/>
</dbReference>
<keyword evidence="1" id="KW-0805">Transcription regulation</keyword>
<dbReference type="PANTHER" id="PTHR43537">
    <property type="entry name" value="TRANSCRIPTIONAL REGULATOR, GNTR FAMILY"/>
    <property type="match status" value="1"/>
</dbReference>
<dbReference type="InterPro" id="IPR036390">
    <property type="entry name" value="WH_DNA-bd_sf"/>
</dbReference>
<dbReference type="CDD" id="cd07377">
    <property type="entry name" value="WHTH_GntR"/>
    <property type="match status" value="1"/>
</dbReference>
<protein>
    <submittedName>
        <fullName evidence="5">GntR family transcriptional regulator</fullName>
    </submittedName>
</protein>
<dbReference type="Proteomes" id="UP000231501">
    <property type="component" value="Unassembled WGS sequence"/>
</dbReference>
<keyword evidence="2" id="KW-0238">DNA-binding</keyword>
<feature type="domain" description="HTH gntR-type" evidence="4">
    <location>
        <begin position="11"/>
        <end position="79"/>
    </location>
</feature>
<dbReference type="SMART" id="SM00345">
    <property type="entry name" value="HTH_GNTR"/>
    <property type="match status" value="1"/>
</dbReference>
<dbReference type="AlphaFoldDB" id="A0A2G9C7S3"/>
<comment type="caution">
    <text evidence="5">The sequence shown here is derived from an EMBL/GenBank/DDBJ whole genome shotgun (WGS) entry which is preliminary data.</text>
</comment>
<evidence type="ECO:0000256" key="2">
    <source>
        <dbReference type="ARBA" id="ARBA00023125"/>
    </source>
</evidence>
<dbReference type="EMBL" id="PEOG01000037">
    <property type="protein sequence ID" value="PIM52468.1"/>
    <property type="molecule type" value="Genomic_DNA"/>
</dbReference>
<evidence type="ECO:0000259" key="4">
    <source>
        <dbReference type="PROSITE" id="PS50949"/>
    </source>
</evidence>
<evidence type="ECO:0000313" key="6">
    <source>
        <dbReference type="Proteomes" id="UP000231501"/>
    </source>
</evidence>
<dbReference type="PANTHER" id="PTHR43537:SF5">
    <property type="entry name" value="UXU OPERON TRANSCRIPTIONAL REGULATOR"/>
    <property type="match status" value="1"/>
</dbReference>
<evidence type="ECO:0000256" key="3">
    <source>
        <dbReference type="ARBA" id="ARBA00023163"/>
    </source>
</evidence>
<dbReference type="OrthoDB" id="1040417at2"/>
<evidence type="ECO:0000313" key="5">
    <source>
        <dbReference type="EMBL" id="PIM52468.1"/>
    </source>
</evidence>
<dbReference type="InterPro" id="IPR000524">
    <property type="entry name" value="Tscrpt_reg_HTH_GntR"/>
</dbReference>
<dbReference type="SUPFAM" id="SSF46785">
    <property type="entry name" value="Winged helix' DNA-binding domain"/>
    <property type="match status" value="1"/>
</dbReference>
<dbReference type="InterPro" id="IPR036388">
    <property type="entry name" value="WH-like_DNA-bd_sf"/>
</dbReference>
<dbReference type="InterPro" id="IPR011711">
    <property type="entry name" value="GntR_C"/>
</dbReference>
<name>A0A2G9C7S3_9BURK</name>
<dbReference type="Pfam" id="PF00392">
    <property type="entry name" value="GntR"/>
    <property type="match status" value="1"/>
</dbReference>
<organism evidence="5 6">
    <name type="scientific">Roseateles chitinivorans</name>
    <dbReference type="NCBI Taxonomy" id="2917965"/>
    <lineage>
        <taxon>Bacteria</taxon>
        <taxon>Pseudomonadati</taxon>
        <taxon>Pseudomonadota</taxon>
        <taxon>Betaproteobacteria</taxon>
        <taxon>Burkholderiales</taxon>
        <taxon>Sphaerotilaceae</taxon>
        <taxon>Roseateles</taxon>
    </lineage>
</organism>
<dbReference type="PRINTS" id="PR00035">
    <property type="entry name" value="HTHGNTR"/>
</dbReference>
<dbReference type="PROSITE" id="PS50949">
    <property type="entry name" value="HTH_GNTR"/>
    <property type="match status" value="1"/>
</dbReference>
<evidence type="ECO:0000256" key="1">
    <source>
        <dbReference type="ARBA" id="ARBA00023015"/>
    </source>
</evidence>
<sequence length="248" mass="26587">MNVPLTRTRPKSLALGLVRALEDRIRAGALASGDKLPTEAAIMAEFEVSRTVVREAISKLQAAGLVETRHGIGTFVLGLGEGGPFRIGAEQMATLHDVVAVLELRIGVETEAAALAAQRRTDAHLTAMRAALSAFAEAAQAGRDAVAADFQFHLEIARATGNPHFEQLMATLGAPSIPRARLASLQAAGDEDPIAQRDYLLRVNAEHESILVAIDARDAEAARAAMRTHLANSRERRRRAALALQEQR</sequence>
<gene>
    <name evidence="5" type="ORF">CS062_14545</name>
</gene>
<dbReference type="SUPFAM" id="SSF48008">
    <property type="entry name" value="GntR ligand-binding domain-like"/>
    <property type="match status" value="1"/>
</dbReference>
<dbReference type="Pfam" id="PF07729">
    <property type="entry name" value="FCD"/>
    <property type="match status" value="1"/>
</dbReference>
<reference evidence="5 6" key="1">
    <citation type="submission" date="2017-11" db="EMBL/GenBank/DDBJ databases">
        <title>Draft genome sequence of Mitsuaria sp. HWN-4.</title>
        <authorList>
            <person name="Gundlapally S.R."/>
        </authorList>
    </citation>
    <scope>NUCLEOTIDE SEQUENCE [LARGE SCALE GENOMIC DNA]</scope>
    <source>
        <strain evidence="5 6">HWN-4</strain>
    </source>
</reference>
<keyword evidence="3" id="KW-0804">Transcription</keyword>
<accession>A0A2G9C7S3</accession>
<dbReference type="RefSeq" id="WP_099862345.1">
    <property type="nucleotide sequence ID" value="NZ_PEOG01000037.1"/>
</dbReference>
<dbReference type="SMART" id="SM00895">
    <property type="entry name" value="FCD"/>
    <property type="match status" value="1"/>
</dbReference>
<dbReference type="GO" id="GO:0003677">
    <property type="term" value="F:DNA binding"/>
    <property type="evidence" value="ECO:0007669"/>
    <property type="project" value="UniProtKB-KW"/>
</dbReference>
<dbReference type="Gene3D" id="1.10.10.10">
    <property type="entry name" value="Winged helix-like DNA-binding domain superfamily/Winged helix DNA-binding domain"/>
    <property type="match status" value="1"/>
</dbReference>
<proteinExistence type="predicted"/>
<dbReference type="InterPro" id="IPR008920">
    <property type="entry name" value="TF_FadR/GntR_C"/>
</dbReference>